<proteinExistence type="inferred from homology"/>
<accession>A0A370DGZ7</accession>
<comment type="cofactor">
    <cofactor evidence="1">
        <name>[4Fe-4S] cluster</name>
        <dbReference type="ChEBI" id="CHEBI:49883"/>
    </cofactor>
</comment>
<dbReference type="GO" id="GO:0051539">
    <property type="term" value="F:4 iron, 4 sulfur cluster binding"/>
    <property type="evidence" value="ECO:0007669"/>
    <property type="project" value="UniProtKB-UniRule"/>
</dbReference>
<dbReference type="PANTHER" id="PTHR30217">
    <property type="entry name" value="PEPTIDASE U32 FAMILY"/>
    <property type="match status" value="1"/>
</dbReference>
<feature type="binding site" evidence="1">
    <location>
        <position position="191"/>
    </location>
    <ligand>
        <name>[4Fe-4S] cluster</name>
        <dbReference type="ChEBI" id="CHEBI:49883"/>
    </ligand>
</feature>
<keyword evidence="1" id="KW-0411">Iron-sulfur</keyword>
<dbReference type="InterPro" id="IPR051454">
    <property type="entry name" value="RNA/ubiquinone_mod_enzymes"/>
</dbReference>
<keyword evidence="1" id="KW-0831">Ubiquinone biosynthesis</keyword>
<keyword evidence="1" id="KW-0479">Metal-binding</keyword>
<keyword evidence="1" id="KW-0004">4Fe-4S</keyword>
<dbReference type="EMBL" id="QFXC01000008">
    <property type="protein sequence ID" value="RDH83820.1"/>
    <property type="molecule type" value="Genomic_DNA"/>
</dbReference>
<comment type="caution">
    <text evidence="2">The sequence shown here is derived from an EMBL/GenBank/DDBJ whole genome shotgun (WGS) entry which is preliminary data.</text>
</comment>
<dbReference type="NCBIfam" id="NF011991">
    <property type="entry name" value="PRK15447.1"/>
    <property type="match status" value="1"/>
</dbReference>
<gene>
    <name evidence="1" type="primary">ubiV</name>
    <name evidence="2" type="ORF">DIZ80_06690</name>
</gene>
<comment type="subunit">
    <text evidence="1">Forms a heterodimer with UbiU.</text>
</comment>
<dbReference type="Pfam" id="PF01136">
    <property type="entry name" value="Peptidase_U32"/>
    <property type="match status" value="1"/>
</dbReference>
<comment type="function">
    <text evidence="1">Required for O(2)-independent ubiquinone (coenzyme Q) biosynthesis. Together with UbiU, is essential for the C6-hydroxylation reaction in the oxygen-independent ubiquinone biosynthesis pathway.</text>
</comment>
<comment type="similarity">
    <text evidence="1">Belongs to the peptidase U32 family. UbiV subfamily.</text>
</comment>
<evidence type="ECO:0000256" key="1">
    <source>
        <dbReference type="HAMAP-Rule" id="MF_02233"/>
    </source>
</evidence>
<evidence type="ECO:0000313" key="3">
    <source>
        <dbReference type="Proteomes" id="UP000254266"/>
    </source>
</evidence>
<dbReference type="HAMAP" id="MF_02233">
    <property type="entry name" value="UbiV"/>
    <property type="match status" value="1"/>
</dbReference>
<organism evidence="2 3">
    <name type="scientific">endosymbiont of Galathealinum brachiosum</name>
    <dbReference type="NCBI Taxonomy" id="2200906"/>
    <lineage>
        <taxon>Bacteria</taxon>
        <taxon>Pseudomonadati</taxon>
        <taxon>Pseudomonadota</taxon>
        <taxon>Gammaproteobacteria</taxon>
        <taxon>sulfur-oxidizing symbionts</taxon>
    </lineage>
</organism>
<evidence type="ECO:0000313" key="2">
    <source>
        <dbReference type="EMBL" id="RDH83820.1"/>
    </source>
</evidence>
<keyword evidence="1" id="KW-0408">Iron</keyword>
<dbReference type="GO" id="GO:0046872">
    <property type="term" value="F:metal ion binding"/>
    <property type="evidence" value="ECO:0007669"/>
    <property type="project" value="UniProtKB-KW"/>
</dbReference>
<feature type="binding site" evidence="1">
    <location>
        <position position="195"/>
    </location>
    <ligand>
        <name>[4Fe-4S] cluster</name>
        <dbReference type="ChEBI" id="CHEBI:49883"/>
    </ligand>
</feature>
<sequence length="311" mass="35147">MNASSVKLSLGPIQYFWDRETTINFYKQIANTKIDIVYLGETVCSKRKLLRRDDWLEIAALLKSAGKEVILSSMTLIEANSELSAVKTLCSNTDYTIEANDMSAVQLLKGKSFVTGPAVNIYNPHSLNMLAKYGLKRWVLPVELSKDTLKDMQLQRPEKIETEVIVYGRLPLAYSARCFTARSHNLPKDDCQLRCLDDPDGLLLSTQEDEKFLIINGIQTQSAKTSNLILDIDDLINLNVDILRISPPSRHTEKIIDLFYKTLNESYPAQKANIELQKLMPAGGYCNGYWHGTNGMNWQESTEELSCQVTQ</sequence>
<dbReference type="UniPathway" id="UPA00232"/>
<comment type="pathway">
    <text evidence="1">Cofactor biosynthesis; ubiquinone biosynthesis.</text>
</comment>
<feature type="binding site" evidence="1">
    <location>
        <position position="178"/>
    </location>
    <ligand>
        <name>[4Fe-4S] cluster</name>
        <dbReference type="ChEBI" id="CHEBI:49883"/>
    </ligand>
</feature>
<dbReference type="PANTHER" id="PTHR30217:SF11">
    <property type="entry name" value="UBIQUINONE BIOSYNTHESIS PROTEIN UBIV"/>
    <property type="match status" value="1"/>
</dbReference>
<keyword evidence="3" id="KW-1185">Reference proteome</keyword>
<dbReference type="AlphaFoldDB" id="A0A370DGZ7"/>
<protein>
    <recommendedName>
        <fullName evidence="1">Ubiquinone biosynthesis protein UbiV</fullName>
    </recommendedName>
</protein>
<feature type="binding site" evidence="1">
    <location>
        <position position="44"/>
    </location>
    <ligand>
        <name>[4Fe-4S] cluster</name>
        <dbReference type="ChEBI" id="CHEBI:49883"/>
    </ligand>
</feature>
<dbReference type="InterPro" id="IPR043693">
    <property type="entry name" value="UbiV"/>
</dbReference>
<dbReference type="InterPro" id="IPR001539">
    <property type="entry name" value="Peptidase_U32"/>
</dbReference>
<dbReference type="GO" id="GO:0006744">
    <property type="term" value="P:ubiquinone biosynthetic process"/>
    <property type="evidence" value="ECO:0007669"/>
    <property type="project" value="UniProtKB-UniRule"/>
</dbReference>
<name>A0A370DGZ7_9GAMM</name>
<reference evidence="2 3" key="1">
    <citation type="journal article" date="2018" name="ISME J.">
        <title>Endosymbiont genomes yield clues of tubeworm success.</title>
        <authorList>
            <person name="Li Y."/>
            <person name="Liles M.R."/>
            <person name="Halanych K.M."/>
        </authorList>
    </citation>
    <scope>NUCLEOTIDE SEQUENCE [LARGE SCALE GENOMIC DNA]</scope>
    <source>
        <strain evidence="2">A1464</strain>
    </source>
</reference>
<dbReference type="Proteomes" id="UP000254266">
    <property type="component" value="Unassembled WGS sequence"/>
</dbReference>